<dbReference type="PANTHER" id="PTHR11070:SF3">
    <property type="entry name" value="DNA 3'-5' HELICASE"/>
    <property type="match status" value="1"/>
</dbReference>
<sequence>MSEIILSNEQISIARYPENGVIRVNGGPGSGKTLVAVKRAIFLAKEYKYAEKDDKILFLFYNKSLKKTIEKLFESEKDYEEVRNKIEFESIDSFFVKEYINQHNQEFFDYLKKARNDKNFVKSYNQERIKRIEDILLSRKDEFKEFSLKDAEFILSELDWLRNCCYITEEEYLGITRYGRGNKPQLRKEAKKEIYKILKLYRQLDTRKNDLRYTDFYDIALLFLHCFEREGYRDKVKKYNHIIVDEAQDLSKIHFRFINLICETSKTSGNTISLFMDKNQSIYSAQAWIFGSRTLKQVGINIDKGRSFTLNRAYRNAKEIFDVAKKLNPEMEVGEETNTKNQNLTLTFSEDRGIKPFYIKYSDSEDRIENLCKNIKILVKEFNYKYDDISIIALNDQSMKDIKRCLDKEKIKYVNKNGAGEGINITTYHSSKGTENKVIFIPNIDELNADELTELYPDKTNQEILEELRKLLYIGMTRATEVLIVSSLKEEQSEYLKKLLDVFDFENDFINIDADTNDFYNVFNCEINKNENIEKNLTKFIEIKEVVEEEKVSEKAVKKEIETFKPSEKEINVENIEIEKEIENKFPLAQKSTKIGLVKAEKLFLRVDKNEKFLNTEGFEYLKALECEIRAYYVTIQEKVLMESYNKNEKLHVVLNKLKDYSEFKNPVYKCFKDKVFDERNDLAHDYNEYTYNDLVETRELVKEDLLPKFIKAFKKFKANKGIDEFIVIGKLETSYNKIDIKKKKYYTYYITDENNNEFPALSENKYEQDITYKLSCNKLMLKGNEYYRIVSAT</sequence>
<dbReference type="KEGG" id="fhw:RN87_08470"/>
<keyword evidence="6" id="KW-0413">Isomerase</keyword>
<reference evidence="12 13" key="1">
    <citation type="submission" date="2015-11" db="EMBL/GenBank/DDBJ databases">
        <authorList>
            <person name="Zhang Y."/>
            <person name="Guo Z."/>
        </authorList>
    </citation>
    <scope>NUCLEOTIDE SEQUENCE [LARGE SCALE GENOMIC DNA]</scope>
    <source>
        <strain evidence="12 13">ChDC F174</strain>
    </source>
</reference>
<evidence type="ECO:0000256" key="2">
    <source>
        <dbReference type="ARBA" id="ARBA00022741"/>
    </source>
</evidence>
<dbReference type="InterPro" id="IPR014016">
    <property type="entry name" value="UvrD-like_ATP-bd"/>
</dbReference>
<gene>
    <name evidence="12" type="ORF">RN87_08470</name>
</gene>
<keyword evidence="3 10" id="KW-0378">Hydrolase</keyword>
<dbReference type="SUPFAM" id="SSF52540">
    <property type="entry name" value="P-loop containing nucleoside triphosphate hydrolases"/>
    <property type="match status" value="1"/>
</dbReference>
<feature type="binding site" evidence="10">
    <location>
        <begin position="26"/>
        <end position="33"/>
    </location>
    <ligand>
        <name>ATP</name>
        <dbReference type="ChEBI" id="CHEBI:30616"/>
    </ligand>
</feature>
<evidence type="ECO:0000256" key="8">
    <source>
        <dbReference type="ARBA" id="ARBA00034808"/>
    </source>
</evidence>
<dbReference type="RefSeq" id="WP_029493020.1">
    <property type="nucleotide sequence ID" value="NZ_ATKF01000036.1"/>
</dbReference>
<evidence type="ECO:0000256" key="3">
    <source>
        <dbReference type="ARBA" id="ARBA00022801"/>
    </source>
</evidence>
<dbReference type="GO" id="GO:0043138">
    <property type="term" value="F:3'-5' DNA helicase activity"/>
    <property type="evidence" value="ECO:0007669"/>
    <property type="project" value="UniProtKB-EC"/>
</dbReference>
<dbReference type="OrthoDB" id="9787585at2"/>
<dbReference type="PANTHER" id="PTHR11070">
    <property type="entry name" value="UVRD / RECB / PCRA DNA HELICASE FAMILY MEMBER"/>
    <property type="match status" value="1"/>
</dbReference>
<evidence type="ECO:0000256" key="5">
    <source>
        <dbReference type="ARBA" id="ARBA00022840"/>
    </source>
</evidence>
<comment type="catalytic activity">
    <reaction evidence="9">
        <text>ATP + H2O = ADP + phosphate + H(+)</text>
        <dbReference type="Rhea" id="RHEA:13065"/>
        <dbReference type="ChEBI" id="CHEBI:15377"/>
        <dbReference type="ChEBI" id="CHEBI:15378"/>
        <dbReference type="ChEBI" id="CHEBI:30616"/>
        <dbReference type="ChEBI" id="CHEBI:43474"/>
        <dbReference type="ChEBI" id="CHEBI:456216"/>
        <dbReference type="EC" id="5.6.2.4"/>
    </reaction>
</comment>
<protein>
    <recommendedName>
        <fullName evidence="8">DNA 3'-5' helicase</fullName>
        <ecNumber evidence="8">5.6.2.4</ecNumber>
    </recommendedName>
</protein>
<dbReference type="InterPro" id="IPR027417">
    <property type="entry name" value="P-loop_NTPase"/>
</dbReference>
<keyword evidence="4 10" id="KW-0347">Helicase</keyword>
<dbReference type="InterPro" id="IPR000212">
    <property type="entry name" value="DNA_helicase_UvrD/REP"/>
</dbReference>
<dbReference type="GO" id="GO:0005524">
    <property type="term" value="F:ATP binding"/>
    <property type="evidence" value="ECO:0007669"/>
    <property type="project" value="UniProtKB-UniRule"/>
</dbReference>
<dbReference type="Proteomes" id="UP000063275">
    <property type="component" value="Chromosome"/>
</dbReference>
<dbReference type="InterPro" id="IPR014017">
    <property type="entry name" value="DNA_helicase_UvrD-like_C"/>
</dbReference>
<dbReference type="GO" id="GO:0016887">
    <property type="term" value="F:ATP hydrolysis activity"/>
    <property type="evidence" value="ECO:0007669"/>
    <property type="project" value="RHEA"/>
</dbReference>
<dbReference type="AlphaFoldDB" id="A0A0S2ZNK8"/>
<dbReference type="Pfam" id="PF13361">
    <property type="entry name" value="UvrD_C"/>
    <property type="match status" value="1"/>
</dbReference>
<dbReference type="GO" id="GO:0003677">
    <property type="term" value="F:DNA binding"/>
    <property type="evidence" value="ECO:0007669"/>
    <property type="project" value="InterPro"/>
</dbReference>
<evidence type="ECO:0000256" key="1">
    <source>
        <dbReference type="ARBA" id="ARBA00009922"/>
    </source>
</evidence>
<dbReference type="GO" id="GO:0005829">
    <property type="term" value="C:cytosol"/>
    <property type="evidence" value="ECO:0007669"/>
    <property type="project" value="TreeGrafter"/>
</dbReference>
<dbReference type="Pfam" id="PF00580">
    <property type="entry name" value="UvrD-helicase"/>
    <property type="match status" value="1"/>
</dbReference>
<comment type="catalytic activity">
    <reaction evidence="7">
        <text>Couples ATP hydrolysis with the unwinding of duplex DNA by translocating in the 3'-5' direction.</text>
        <dbReference type="EC" id="5.6.2.4"/>
    </reaction>
</comment>
<evidence type="ECO:0000259" key="11">
    <source>
        <dbReference type="PROSITE" id="PS51198"/>
    </source>
</evidence>
<proteinExistence type="inferred from homology"/>
<dbReference type="EMBL" id="CP013331">
    <property type="protein sequence ID" value="ALQ40562.1"/>
    <property type="molecule type" value="Genomic_DNA"/>
</dbReference>
<evidence type="ECO:0000256" key="9">
    <source>
        <dbReference type="ARBA" id="ARBA00048988"/>
    </source>
</evidence>
<evidence type="ECO:0000256" key="7">
    <source>
        <dbReference type="ARBA" id="ARBA00034617"/>
    </source>
</evidence>
<organism evidence="12">
    <name type="scientific">Fusobacterium hwasookii ChDC F174</name>
    <dbReference type="NCBI Taxonomy" id="1307442"/>
    <lineage>
        <taxon>Bacteria</taxon>
        <taxon>Fusobacteriati</taxon>
        <taxon>Fusobacteriota</taxon>
        <taxon>Fusobacteriia</taxon>
        <taxon>Fusobacteriales</taxon>
        <taxon>Fusobacteriaceae</taxon>
        <taxon>Fusobacterium</taxon>
    </lineage>
</organism>
<feature type="domain" description="UvrD-like helicase ATP-binding" evidence="11">
    <location>
        <begin position="5"/>
        <end position="317"/>
    </location>
</feature>
<accession>A0A0S2ZNK8</accession>
<keyword evidence="5 10" id="KW-0067">ATP-binding</keyword>
<name>A0A0S2ZNK8_9FUSO</name>
<evidence type="ECO:0000313" key="12">
    <source>
        <dbReference type="EMBL" id="ALQ40562.1"/>
    </source>
</evidence>
<dbReference type="InterPro" id="IPR013986">
    <property type="entry name" value="DExx_box_DNA_helicase_dom_sf"/>
</dbReference>
<dbReference type="Gene3D" id="3.40.50.300">
    <property type="entry name" value="P-loop containing nucleotide triphosphate hydrolases"/>
    <property type="match status" value="2"/>
</dbReference>
<evidence type="ECO:0000256" key="10">
    <source>
        <dbReference type="PROSITE-ProRule" id="PRU00560"/>
    </source>
</evidence>
<dbReference type="Gene3D" id="1.10.10.160">
    <property type="match status" value="1"/>
</dbReference>
<evidence type="ECO:0000256" key="4">
    <source>
        <dbReference type="ARBA" id="ARBA00022806"/>
    </source>
</evidence>
<dbReference type="GO" id="GO:0000725">
    <property type="term" value="P:recombinational repair"/>
    <property type="evidence" value="ECO:0007669"/>
    <property type="project" value="TreeGrafter"/>
</dbReference>
<dbReference type="PROSITE" id="PS51198">
    <property type="entry name" value="UVRD_HELICASE_ATP_BIND"/>
    <property type="match status" value="1"/>
</dbReference>
<comment type="similarity">
    <text evidence="1">Belongs to the helicase family. UvrD subfamily.</text>
</comment>
<evidence type="ECO:0000256" key="6">
    <source>
        <dbReference type="ARBA" id="ARBA00023235"/>
    </source>
</evidence>
<keyword evidence="2 10" id="KW-0547">Nucleotide-binding</keyword>
<evidence type="ECO:0000313" key="13">
    <source>
        <dbReference type="Proteomes" id="UP000063275"/>
    </source>
</evidence>
<dbReference type="EC" id="5.6.2.4" evidence="8"/>